<dbReference type="PANTHER" id="PTHR34216:SF3">
    <property type="entry name" value="POLY-BETA-1,6-N-ACETYL-D-GLUCOSAMINE N-DEACETYLASE"/>
    <property type="match status" value="1"/>
</dbReference>
<keyword evidence="5" id="KW-1185">Reference proteome</keyword>
<dbReference type="PROSITE" id="PS51677">
    <property type="entry name" value="NODB"/>
    <property type="match status" value="1"/>
</dbReference>
<organism evidence="4 5">
    <name type="scientific">Robbsia betulipollinis</name>
    <dbReference type="NCBI Taxonomy" id="2981849"/>
    <lineage>
        <taxon>Bacteria</taxon>
        <taxon>Pseudomonadati</taxon>
        <taxon>Pseudomonadota</taxon>
        <taxon>Betaproteobacteria</taxon>
        <taxon>Burkholderiales</taxon>
        <taxon>Burkholderiaceae</taxon>
        <taxon>Robbsia</taxon>
    </lineage>
</organism>
<comment type="caution">
    <text evidence="4">The sequence shown here is derived from an EMBL/GenBank/DDBJ whole genome shotgun (WGS) entry which is preliminary data.</text>
</comment>
<gene>
    <name evidence="4" type="ORF">OVY01_07170</name>
</gene>
<comment type="subcellular location">
    <subcellularLocation>
        <location evidence="1">Secreted</location>
    </subcellularLocation>
</comment>
<dbReference type="EMBL" id="JAPMXC010000001">
    <property type="protein sequence ID" value="MCY0387018.1"/>
    <property type="molecule type" value="Genomic_DNA"/>
</dbReference>
<reference evidence="4" key="1">
    <citation type="submission" date="2022-11" db="EMBL/GenBank/DDBJ databases">
        <title>Robbsia betulipollinis sp. nov., isolated from pollen of birch (Betula pendula).</title>
        <authorList>
            <person name="Shi H."/>
            <person name="Ambika Manirajan B."/>
            <person name="Ratering S."/>
            <person name="Geissler-Plaum R."/>
            <person name="Schnell S."/>
        </authorList>
    </citation>
    <scope>NUCLEOTIDE SEQUENCE</scope>
    <source>
        <strain evidence="4">Bb-Pol-6</strain>
    </source>
</reference>
<dbReference type="SUPFAM" id="SSF88713">
    <property type="entry name" value="Glycoside hydrolase/deacetylase"/>
    <property type="match status" value="1"/>
</dbReference>
<accession>A0ABT3ZM41</accession>
<name>A0ABT3ZM41_9BURK</name>
<evidence type="ECO:0000259" key="3">
    <source>
        <dbReference type="PROSITE" id="PS51677"/>
    </source>
</evidence>
<evidence type="ECO:0000313" key="5">
    <source>
        <dbReference type="Proteomes" id="UP001082899"/>
    </source>
</evidence>
<dbReference type="InterPro" id="IPR002509">
    <property type="entry name" value="NODB_dom"/>
</dbReference>
<sequence length="241" mass="26625">MSIPILMYHQIAPVPPRSQPLWTLNVDPARFRLQMRWMQRLGYRGCSVRELLPYLRGEKTGKVFGITFDDGFANVLNNAMPVLCDLGFTATCYFVAQRLGGHNDWDAHYGVAPTPLMQPRELSAWAALGGEVGSHTLDHCHLSRLPPGEAQRQIAESKQRLEDVCGTAVESFCYPYGDATAGVQGMVRAAGYSNGTMTHRGRARASDDLFDLPRVAVAGFTGTAKFLYKCLSGVEDRRRGT</sequence>
<proteinExistence type="predicted"/>
<dbReference type="InterPro" id="IPR011330">
    <property type="entry name" value="Glyco_hydro/deAcase_b/a-brl"/>
</dbReference>
<keyword evidence="2" id="KW-0732">Signal</keyword>
<dbReference type="Proteomes" id="UP001082899">
    <property type="component" value="Unassembled WGS sequence"/>
</dbReference>
<protein>
    <submittedName>
        <fullName evidence="4">Polysaccharide deacetylase family protein</fullName>
    </submittedName>
</protein>
<feature type="domain" description="NodB homology" evidence="3">
    <location>
        <begin position="62"/>
        <end position="241"/>
    </location>
</feature>
<evidence type="ECO:0000313" key="4">
    <source>
        <dbReference type="EMBL" id="MCY0387018.1"/>
    </source>
</evidence>
<dbReference type="RefSeq" id="WP_267846709.1">
    <property type="nucleotide sequence ID" value="NZ_JAPMXC010000001.1"/>
</dbReference>
<evidence type="ECO:0000256" key="2">
    <source>
        <dbReference type="ARBA" id="ARBA00022729"/>
    </source>
</evidence>
<dbReference type="InterPro" id="IPR051398">
    <property type="entry name" value="Polysacch_Deacetylase"/>
</dbReference>
<evidence type="ECO:0000256" key="1">
    <source>
        <dbReference type="ARBA" id="ARBA00004613"/>
    </source>
</evidence>
<dbReference type="PANTHER" id="PTHR34216">
    <property type="match status" value="1"/>
</dbReference>
<dbReference type="Pfam" id="PF01522">
    <property type="entry name" value="Polysacc_deac_1"/>
    <property type="match status" value="1"/>
</dbReference>
<dbReference type="CDD" id="cd10918">
    <property type="entry name" value="CE4_NodB_like_5s_6s"/>
    <property type="match status" value="1"/>
</dbReference>
<dbReference type="Gene3D" id="3.20.20.370">
    <property type="entry name" value="Glycoside hydrolase/deacetylase"/>
    <property type="match status" value="1"/>
</dbReference>